<keyword evidence="2" id="KW-1185">Reference proteome</keyword>
<evidence type="ECO:0000313" key="1">
    <source>
        <dbReference type="EMBL" id="MED6199640.1"/>
    </source>
</evidence>
<evidence type="ECO:0000313" key="2">
    <source>
        <dbReference type="Proteomes" id="UP001341840"/>
    </source>
</evidence>
<gene>
    <name evidence="1" type="ORF">PIB30_077805</name>
</gene>
<accession>A0ABU6XRL0</accession>
<sequence>MAKEITKVQKYQVNQTLMNFRRDPIDKIKERIHKQHNEIIEMRSQIKEWTKYASSREAYCCWKHQQANLNL</sequence>
<dbReference type="EMBL" id="JASCZI010212505">
    <property type="protein sequence ID" value="MED6199640.1"/>
    <property type="molecule type" value="Genomic_DNA"/>
</dbReference>
<dbReference type="Proteomes" id="UP001341840">
    <property type="component" value="Unassembled WGS sequence"/>
</dbReference>
<reference evidence="1 2" key="1">
    <citation type="journal article" date="2023" name="Plants (Basel)">
        <title>Bridging the Gap: Combining Genomics and Transcriptomics Approaches to Understand Stylosanthes scabra, an Orphan Legume from the Brazilian Caatinga.</title>
        <authorList>
            <person name="Ferreira-Neto J.R.C."/>
            <person name="da Silva M.D."/>
            <person name="Binneck E."/>
            <person name="de Melo N.F."/>
            <person name="da Silva R.H."/>
            <person name="de Melo A.L.T.M."/>
            <person name="Pandolfi V."/>
            <person name="Bustamante F.O."/>
            <person name="Brasileiro-Vidal A.C."/>
            <person name="Benko-Iseppon A.M."/>
        </authorList>
    </citation>
    <scope>NUCLEOTIDE SEQUENCE [LARGE SCALE GENOMIC DNA]</scope>
    <source>
        <tissue evidence="1">Leaves</tissue>
    </source>
</reference>
<protein>
    <submittedName>
        <fullName evidence="1">Uncharacterized protein</fullName>
    </submittedName>
</protein>
<proteinExistence type="predicted"/>
<organism evidence="1 2">
    <name type="scientific">Stylosanthes scabra</name>
    <dbReference type="NCBI Taxonomy" id="79078"/>
    <lineage>
        <taxon>Eukaryota</taxon>
        <taxon>Viridiplantae</taxon>
        <taxon>Streptophyta</taxon>
        <taxon>Embryophyta</taxon>
        <taxon>Tracheophyta</taxon>
        <taxon>Spermatophyta</taxon>
        <taxon>Magnoliopsida</taxon>
        <taxon>eudicotyledons</taxon>
        <taxon>Gunneridae</taxon>
        <taxon>Pentapetalae</taxon>
        <taxon>rosids</taxon>
        <taxon>fabids</taxon>
        <taxon>Fabales</taxon>
        <taxon>Fabaceae</taxon>
        <taxon>Papilionoideae</taxon>
        <taxon>50 kb inversion clade</taxon>
        <taxon>dalbergioids sensu lato</taxon>
        <taxon>Dalbergieae</taxon>
        <taxon>Pterocarpus clade</taxon>
        <taxon>Stylosanthes</taxon>
    </lineage>
</organism>
<name>A0ABU6XRL0_9FABA</name>
<feature type="non-terminal residue" evidence="1">
    <location>
        <position position="71"/>
    </location>
</feature>
<comment type="caution">
    <text evidence="1">The sequence shown here is derived from an EMBL/GenBank/DDBJ whole genome shotgun (WGS) entry which is preliminary data.</text>
</comment>